<reference evidence="7 8" key="1">
    <citation type="journal article" date="2019" name="Int. J. Syst. Evol. Microbiol.">
        <title>The Global Catalogue of Microorganisms (GCM) 10K type strain sequencing project: providing services to taxonomists for standard genome sequencing and annotation.</title>
        <authorList>
            <consortium name="The Broad Institute Genomics Platform"/>
            <consortium name="The Broad Institute Genome Sequencing Center for Infectious Disease"/>
            <person name="Wu L."/>
            <person name="Ma J."/>
        </authorList>
    </citation>
    <scope>NUCLEOTIDE SEQUENCE [LARGE SCALE GENOMIC DNA]</scope>
    <source>
        <strain evidence="7 8">JCM 15134</strain>
    </source>
</reference>
<keyword evidence="3 4" id="KW-0408">Iron</keyword>
<feature type="chain" id="PRO_5045590763" description="Cytochrome c domain-containing protein" evidence="5">
    <location>
        <begin position="29"/>
        <end position="108"/>
    </location>
</feature>
<proteinExistence type="predicted"/>
<evidence type="ECO:0000313" key="7">
    <source>
        <dbReference type="EMBL" id="GAA0692136.1"/>
    </source>
</evidence>
<protein>
    <recommendedName>
        <fullName evidence="6">Cytochrome c domain-containing protein</fullName>
    </recommendedName>
</protein>
<comment type="caution">
    <text evidence="7">The sequence shown here is derived from an EMBL/GenBank/DDBJ whole genome shotgun (WGS) entry which is preliminary data.</text>
</comment>
<dbReference type="EMBL" id="BAAAET010000002">
    <property type="protein sequence ID" value="GAA0692136.1"/>
    <property type="molecule type" value="Genomic_DNA"/>
</dbReference>
<evidence type="ECO:0000313" key="8">
    <source>
        <dbReference type="Proteomes" id="UP001499915"/>
    </source>
</evidence>
<sequence length="108" mass="11655">MTTIMKRQFMRPVMLGAALTLSSGLAQAGDQSPWQSGEQVYAKVCGHCHEAGIGPTIKGRNLPPSYITAIVRHGFRAMPAFRSSFIDDQALKSVAEYISTSPATQGKE</sequence>
<dbReference type="InterPro" id="IPR036909">
    <property type="entry name" value="Cyt_c-like_dom_sf"/>
</dbReference>
<name>A0ABN1I6B5_9GAMM</name>
<organism evidence="7 8">
    <name type="scientific">Marinobacterium maritimum</name>
    <dbReference type="NCBI Taxonomy" id="500162"/>
    <lineage>
        <taxon>Bacteria</taxon>
        <taxon>Pseudomonadati</taxon>
        <taxon>Pseudomonadota</taxon>
        <taxon>Gammaproteobacteria</taxon>
        <taxon>Oceanospirillales</taxon>
        <taxon>Oceanospirillaceae</taxon>
        <taxon>Marinobacterium</taxon>
    </lineage>
</organism>
<dbReference type="PROSITE" id="PS51007">
    <property type="entry name" value="CYTC"/>
    <property type="match status" value="1"/>
</dbReference>
<evidence type="ECO:0000256" key="3">
    <source>
        <dbReference type="ARBA" id="ARBA00023004"/>
    </source>
</evidence>
<evidence type="ECO:0000256" key="1">
    <source>
        <dbReference type="ARBA" id="ARBA00022617"/>
    </source>
</evidence>
<feature type="domain" description="Cytochrome c" evidence="6">
    <location>
        <begin position="32"/>
        <end position="102"/>
    </location>
</feature>
<evidence type="ECO:0000259" key="6">
    <source>
        <dbReference type="PROSITE" id="PS51007"/>
    </source>
</evidence>
<dbReference type="SUPFAM" id="SSF46626">
    <property type="entry name" value="Cytochrome c"/>
    <property type="match status" value="1"/>
</dbReference>
<gene>
    <name evidence="7" type="ORF">GCM10009104_18990</name>
</gene>
<dbReference type="Gene3D" id="1.10.760.10">
    <property type="entry name" value="Cytochrome c-like domain"/>
    <property type="match status" value="1"/>
</dbReference>
<dbReference type="Pfam" id="PF13442">
    <property type="entry name" value="Cytochrome_CBB3"/>
    <property type="match status" value="1"/>
</dbReference>
<feature type="signal peptide" evidence="5">
    <location>
        <begin position="1"/>
        <end position="28"/>
    </location>
</feature>
<keyword evidence="1 4" id="KW-0349">Heme</keyword>
<evidence type="ECO:0000256" key="4">
    <source>
        <dbReference type="PROSITE-ProRule" id="PRU00433"/>
    </source>
</evidence>
<dbReference type="Proteomes" id="UP001499915">
    <property type="component" value="Unassembled WGS sequence"/>
</dbReference>
<keyword evidence="8" id="KW-1185">Reference proteome</keyword>
<dbReference type="InterPro" id="IPR009056">
    <property type="entry name" value="Cyt_c-like_dom"/>
</dbReference>
<evidence type="ECO:0000256" key="5">
    <source>
        <dbReference type="SAM" id="SignalP"/>
    </source>
</evidence>
<keyword evidence="5" id="KW-0732">Signal</keyword>
<evidence type="ECO:0000256" key="2">
    <source>
        <dbReference type="ARBA" id="ARBA00022723"/>
    </source>
</evidence>
<accession>A0ABN1I6B5</accession>
<keyword evidence="2 4" id="KW-0479">Metal-binding</keyword>